<dbReference type="InterPro" id="IPR011992">
    <property type="entry name" value="EF-hand-dom_pair"/>
</dbReference>
<comment type="similarity">
    <text evidence="4 21">Belongs to the peptidase M14 family.</text>
</comment>
<evidence type="ECO:0000256" key="1">
    <source>
        <dbReference type="ARBA" id="ARBA00004123"/>
    </source>
</evidence>
<keyword evidence="18" id="KW-0206">Cytoskeleton</keyword>
<reference evidence="26 27" key="1">
    <citation type="journal article" date="2014" name="Genome Biol. Evol.">
        <title>The secreted proteins of Achlya hypogyna and Thraustotheca clavata identify the ancestral oomycete secretome and reveal gene acquisitions by horizontal gene transfer.</title>
        <authorList>
            <person name="Misner I."/>
            <person name="Blouin N."/>
            <person name="Leonard G."/>
            <person name="Richards T.A."/>
            <person name="Lane C.E."/>
        </authorList>
    </citation>
    <scope>NUCLEOTIDE SEQUENCE [LARGE SCALE GENOMIC DNA]</scope>
    <source>
        <strain evidence="26 27">ATCC 34112</strain>
    </source>
</reference>
<evidence type="ECO:0000259" key="24">
    <source>
        <dbReference type="PROSITE" id="PS51186"/>
    </source>
</evidence>
<comment type="pathway">
    <text evidence="3">Amino-acid biosynthesis; L-arginine biosynthesis; N(2)-acetyl-L-ornithine from L-glutamate: step 1/4.</text>
</comment>
<feature type="domain" description="EF-hand" evidence="23">
    <location>
        <begin position="419"/>
        <end position="454"/>
    </location>
</feature>
<dbReference type="HAMAP" id="MF_01105">
    <property type="entry name" value="N_acetyl_glu_synth"/>
    <property type="match status" value="1"/>
</dbReference>
<evidence type="ECO:0000256" key="9">
    <source>
        <dbReference type="ARBA" id="ARBA00022490"/>
    </source>
</evidence>
<keyword evidence="15" id="KW-0509">mRNA transport</keyword>
<dbReference type="GO" id="GO:0004181">
    <property type="term" value="F:metallocarboxypeptidase activity"/>
    <property type="evidence" value="ECO:0007669"/>
    <property type="project" value="InterPro"/>
</dbReference>
<organism evidence="26 27">
    <name type="scientific">Thraustotheca clavata</name>
    <dbReference type="NCBI Taxonomy" id="74557"/>
    <lineage>
        <taxon>Eukaryota</taxon>
        <taxon>Sar</taxon>
        <taxon>Stramenopiles</taxon>
        <taxon>Oomycota</taxon>
        <taxon>Saprolegniomycetes</taxon>
        <taxon>Saprolegniales</taxon>
        <taxon>Achlyaceae</taxon>
        <taxon>Thraustotheca</taxon>
    </lineage>
</organism>
<feature type="domain" description="EF-hand" evidence="23">
    <location>
        <begin position="383"/>
        <end position="418"/>
    </location>
</feature>
<feature type="region of interest" description="Disordered" evidence="22">
    <location>
        <begin position="2878"/>
        <end position="2897"/>
    </location>
</feature>
<dbReference type="GO" id="GO:0008270">
    <property type="term" value="F:zinc ion binding"/>
    <property type="evidence" value="ECO:0007669"/>
    <property type="project" value="InterPro"/>
</dbReference>
<evidence type="ECO:0000256" key="10">
    <source>
        <dbReference type="ARBA" id="ARBA00022571"/>
    </source>
</evidence>
<evidence type="ECO:0000256" key="4">
    <source>
        <dbReference type="ARBA" id="ARBA00005988"/>
    </source>
</evidence>
<dbReference type="GO" id="GO:0015031">
    <property type="term" value="P:protein transport"/>
    <property type="evidence" value="ECO:0007669"/>
    <property type="project" value="UniProtKB-KW"/>
</dbReference>
<dbReference type="InterPro" id="IPR036393">
    <property type="entry name" value="AceGlu_kinase-like_sf"/>
</dbReference>
<accession>A0A1V9ZJG4</accession>
<gene>
    <name evidence="26" type="ORF">THRCLA_06784</name>
</gene>
<dbReference type="NCBIfam" id="TIGR01890">
    <property type="entry name" value="N-Ac-Glu-synth"/>
    <property type="match status" value="1"/>
</dbReference>
<feature type="domain" description="EF-hand" evidence="23">
    <location>
        <begin position="641"/>
        <end position="676"/>
    </location>
</feature>
<dbReference type="Gene3D" id="3.40.1160.10">
    <property type="entry name" value="Acetylglutamate kinase-like"/>
    <property type="match status" value="1"/>
</dbReference>
<dbReference type="PROSITE" id="PS50222">
    <property type="entry name" value="EF_HAND_2"/>
    <property type="match status" value="8"/>
</dbReference>
<dbReference type="InterPro" id="IPR001048">
    <property type="entry name" value="Asp/Glu/Uridylate_kinase"/>
</dbReference>
<dbReference type="InterPro" id="IPR018247">
    <property type="entry name" value="EF_Hand_1_Ca_BS"/>
</dbReference>
<comment type="catalytic activity">
    <reaction evidence="20">
        <text>L-glutamate + acetyl-CoA = N-acetyl-L-glutamate + CoA + H(+)</text>
        <dbReference type="Rhea" id="RHEA:24292"/>
        <dbReference type="ChEBI" id="CHEBI:15378"/>
        <dbReference type="ChEBI" id="CHEBI:29985"/>
        <dbReference type="ChEBI" id="CHEBI:44337"/>
        <dbReference type="ChEBI" id="CHEBI:57287"/>
        <dbReference type="ChEBI" id="CHEBI:57288"/>
        <dbReference type="EC" id="2.3.1.1"/>
    </reaction>
</comment>
<dbReference type="Pfam" id="PF13499">
    <property type="entry name" value="EF-hand_7"/>
    <property type="match status" value="3"/>
</dbReference>
<dbReference type="InterPro" id="IPR000182">
    <property type="entry name" value="GNAT_dom"/>
</dbReference>
<dbReference type="Pfam" id="PF13202">
    <property type="entry name" value="EF-hand_5"/>
    <property type="match status" value="1"/>
</dbReference>
<keyword evidence="9" id="KW-0963">Cytoplasm</keyword>
<dbReference type="CDD" id="cd21452">
    <property type="entry name" value="DLC-like_DYNLL1_DYNLL2"/>
    <property type="match status" value="1"/>
</dbReference>
<dbReference type="InterPro" id="IPR001372">
    <property type="entry name" value="Dynein_light_chain_typ-1/2"/>
</dbReference>
<evidence type="ECO:0000256" key="17">
    <source>
        <dbReference type="ARBA" id="ARBA00022927"/>
    </source>
</evidence>
<evidence type="ECO:0000256" key="14">
    <source>
        <dbReference type="ARBA" id="ARBA00022737"/>
    </source>
</evidence>
<dbReference type="Proteomes" id="UP000243217">
    <property type="component" value="Unassembled WGS sequence"/>
</dbReference>
<keyword evidence="19" id="KW-0539">Nucleus</keyword>
<dbReference type="Pfam" id="PF00583">
    <property type="entry name" value="Acetyltransf_1"/>
    <property type="match status" value="1"/>
</dbReference>
<dbReference type="GO" id="GO:0007017">
    <property type="term" value="P:microtubule-based process"/>
    <property type="evidence" value="ECO:0007669"/>
    <property type="project" value="InterPro"/>
</dbReference>
<dbReference type="STRING" id="74557.A0A1V9ZJG4"/>
<keyword evidence="12" id="KW-0493">Microtubule</keyword>
<evidence type="ECO:0000256" key="20">
    <source>
        <dbReference type="ARBA" id="ARBA00048372"/>
    </source>
</evidence>
<feature type="domain" description="EF-hand" evidence="23">
    <location>
        <begin position="904"/>
        <end position="939"/>
    </location>
</feature>
<dbReference type="PROSITE" id="PS52035">
    <property type="entry name" value="PEPTIDASE_M14"/>
    <property type="match status" value="1"/>
</dbReference>
<comment type="caution">
    <text evidence="26">The sequence shown here is derived from an EMBL/GenBank/DDBJ whole genome shotgun (WGS) entry which is preliminary data.</text>
</comment>
<dbReference type="UniPathway" id="UPA00068">
    <property type="reaction ID" value="UER00106"/>
</dbReference>
<dbReference type="SUPFAM" id="SSF55729">
    <property type="entry name" value="Acyl-CoA N-acyltransferases (Nat)"/>
    <property type="match status" value="1"/>
</dbReference>
<dbReference type="InterPro" id="IPR051581">
    <property type="entry name" value="Ca-bind"/>
</dbReference>
<evidence type="ECO:0000256" key="11">
    <source>
        <dbReference type="ARBA" id="ARBA00022605"/>
    </source>
</evidence>
<feature type="domain" description="EF-hand" evidence="23">
    <location>
        <begin position="347"/>
        <end position="382"/>
    </location>
</feature>
<dbReference type="PANTHER" id="PTHR34524:SF6">
    <property type="entry name" value="CALCYPHOSINE LIKE"/>
    <property type="match status" value="1"/>
</dbReference>
<dbReference type="Pfam" id="PF00246">
    <property type="entry name" value="Peptidase_M14"/>
    <property type="match status" value="1"/>
</dbReference>
<dbReference type="GO" id="GO:0005509">
    <property type="term" value="F:calcium ion binding"/>
    <property type="evidence" value="ECO:0007669"/>
    <property type="project" value="InterPro"/>
</dbReference>
<dbReference type="InterPro" id="IPR016181">
    <property type="entry name" value="Acyl_CoA_acyltransferase"/>
</dbReference>
<evidence type="ECO:0000313" key="27">
    <source>
        <dbReference type="Proteomes" id="UP000243217"/>
    </source>
</evidence>
<dbReference type="EC" id="2.3.1.1" evidence="6"/>
<dbReference type="Gene3D" id="3.30.740.10">
    <property type="entry name" value="Protein Inhibitor Of Neuronal Nitric Oxide Synthase"/>
    <property type="match status" value="1"/>
</dbReference>
<evidence type="ECO:0000256" key="12">
    <source>
        <dbReference type="ARBA" id="ARBA00022701"/>
    </source>
</evidence>
<keyword evidence="16" id="KW-0106">Calcium</keyword>
<dbReference type="SUPFAM" id="SSF53633">
    <property type="entry name" value="Carbamate kinase-like"/>
    <property type="match status" value="1"/>
</dbReference>
<dbReference type="GO" id="GO:0005737">
    <property type="term" value="C:cytoplasm"/>
    <property type="evidence" value="ECO:0007669"/>
    <property type="project" value="InterPro"/>
</dbReference>
<dbReference type="GO" id="GO:0004042">
    <property type="term" value="F:L-glutamate N-acetyltransferase activity"/>
    <property type="evidence" value="ECO:0007669"/>
    <property type="project" value="InterPro"/>
</dbReference>
<dbReference type="SUPFAM" id="SSF47473">
    <property type="entry name" value="EF-hand"/>
    <property type="match status" value="4"/>
</dbReference>
<feature type="region of interest" description="Disordered" evidence="22">
    <location>
        <begin position="2978"/>
        <end position="3022"/>
    </location>
</feature>
<dbReference type="Gene3D" id="1.10.238.10">
    <property type="entry name" value="EF-hand"/>
    <property type="match status" value="8"/>
</dbReference>
<feature type="domain" description="EF-hand" evidence="23">
    <location>
        <begin position="614"/>
        <end position="640"/>
    </location>
</feature>
<keyword evidence="26" id="KW-0808">Transferase</keyword>
<sequence>MPSIAASKRYLPAAATSLSEWHSLQNESASNVNAANVVLSIRKHLQIDGVFGFTSFLSTMKQLGGGTQELSKPSLRRLFTNHNFKISDIEIRSLVLFLNVDANGSVPVATLRDLIMGKLEGVRLDLVTRAFQKLDTRERGYVAVEDILRAHDASNHPSLMFTKSNATQIQSEFVKALTVLSPLCTLVNLAQWIEYFQCASATIDKDDYFELILTRVWHVLPPNNNIEMTQTPSRPAVKSATKTLLSDLSSKNLLATALDFKPVAKPIEYTSPSIVYSNVTTTCPDDANKVARKTSRNATLNSVQAAACMMHAYTDRNGLLPKPKDVTVGTKMILSRLRASLKARGASGIVGLSRKFRLMDEDGNGSLDLNEFKQAMRESKVECSDADLRLLFEAFDTDDSHTIEFKEFLDGVREPMNERRLQLVHEAFRKLDKNGDGVVDPSDIVGTYDASKHPDVIAGKRTQDEIFREFLDTFDVDTKDGKVTLEEWEHYYHNISAVIDSDDYFELMMRNAWRLSGGQGWSSSSFENNNFRGTSWNPDDINNPAPVTFQTPKRYGNASNGATACLNIESTSTLTSTTPVDLQHPRELRRIVRRLKNTLKARGAHGFTGLSRSFRLMDTNGSGTLDKNEFRAALDHLSLHLSSNDVTTLFDYFDTDGSGSIDLNEFCRGVRDPMNERRMVFVRMAFDLMDVDKNHVITVEDVYQRYDAKKNPEVISGRKTEREVYTEFLETFESTSRVHDGRVTLEEWTEYYSNISASIDDDDYFELMMRNAWHISGGEGWCANSTNKRVLVNDNQVVEIENDLGMKTSEIQEHLEKKLGGKQKVSFYDVLDHSVRPIERVTRVRPNNNCSVGAATCLSMEKSPVVDKNKVKSQQPKVNISMAPVGVRPILARLKSHLKLRPTNGYISLHRAFRRMDADQNGHLSMQEFKQALANFDISEVDARILFNYFDLDHNGTVETQEFVTGLRDPMNARRLQLVRQAFMLMDKDGNGVLEPADIVEAYDARKHPDVIAGRKTPDTVFREFLDTFDVDGVHNAQITPLMWEHYYANISAVIEDDDYFELMMRNAWHISGGEGWCANTSNRRVLVNDTQVVEIENDLGVKSTGVRQRLEQQIASKSHMNLPGTIKTLNSMNVTACLNYMNDSPTPAAQNTTPPKRVSLQAIHSATMQAQAPPPLPRFLSNEPDQLEGLWGALRHALRKQGKLAIVQCRREIFATGKSITAVQLQTALTKVGLPISISVVHTLIDDARNRIMTQNKWDAGDITTPKAPTSVVWNHLSLPMDGAVVRMAKGIFAQLQMEGKGDVTALLLAKSYDAPSHPQVVLGLAKADDTFTEFASCFDVDATGHITYEAIETYCSDLLTFVGDTTHCLQILRDSFHMMQRFLRVPQYVARRGYTRAYSSVLDVLPEVPPECLKAQTPADENPPELNSFTEMFRSMSPYINVHRGTKVVIHLCGALIESSNFASTMQDIALLNSFGIHIILVAGSRKQINDRLQARNITNVIHKGWRVTDHNILTCAMEAAGSVRFLIESALGRGIVNAPGDKHTINILSGNFILAQPLGVRGGVDYKFTGEVRRVNDTKMLRALSNGDIVLLSNIGYSASGEVFNCSSEQIAAKCAIQLGCDKLIFMHDGEELIDVRTNKVVQSLLLRQAQQYVELAAYDKSINPSFLVYLKHAMKACSSGVKRAHLVSRHKNGGLLQELFSRDGDGLMLSKDLYEGVRMARTNDIPSIMRLIQPLLDQDILVSRSQEQIESNVHMFTVVERDGAIIACAAMHPYENNFAEMNCVAVDPVYRKLGKGNALLGYILRKSLAMGVKKLFVLTTRTSHWFMERGFVEASVDDLPASKQEKIDRSRQSKVYMMDIRWSAFVAENIVLSEYKQEIIASFGLDKYRLAYSTLSSGACASIAYGYLVHGHDKGPIVRSFAKKFPLPVFAIQALGLAGMFSLALPKLQIPLSLEALESATTSAMDKKMTFTVQCPVDFKAGKIDFHEITRYPMLFAFGFASLGTSLGASYMSLRILAGFPIVMAVVGGLHQDRIRLRSGELTPEEYEKTSLIPFVSLIKDGGLEKVQVPWVNVCLGTMIALLLARRRAVALRALKKATKLTLQIHSKNQTKILMSSSSVKPVVKNSTMDQDLLDEVIWVAQAAIESEVNEQHIAAKIKKHFELKYHGMLWHCCVGRNMACYVTHEQSKFLYFYIGQMAIRTNMEVASLAPTSAIGSRTRAKIKSLLVLNSLAPLPLIQAHHESIKEHEGTKAEFGEQLPHIIHQLIANSTEGSVIGSEVKSRELSRVMSDFERRFWRKANKHAQLHLLYRSPKRDAKSTPIEVAADPQGLGFDSYFESGNLERAYRVLNRNYTYLFQCTKSREDTTDIGDNLSLLPCTVDQEYDLFCDNDTYTLGHIQWYYFKVILPPDHGRLRVRFNIRNMMKRDSLYNCGMLPAVYSESKAAKDQVGWCHAGEEAFYYQNADVYTRMRKGIRQRLPHYSLTFVYEFDETENVVYFAHCFPYTYTHLQTYLTSLEKCPIRSKNLRRRTLCSTLCGNPCDMVTITEFTSEPQVLKQRTGVVLTARVHPGETNGSFVLHGIMEFLTGASPEAILLRKCYIFKIIPMLNPDGVIHGNYRCSLAGIDLNRRWSQPSEFYHPTIYAAKKIISIMRQSRRVLLFCDFHGHSRKKNMFTYGCKPYYSWCRLEDAKVRLFPYILCKTSSAQEGGYFSFLDCTFNVTRSKRSTGRVTVWSDIQILNSITLEASFCGTGENKSRHATSQSKFSQNSRHFRIEDFYSSGEQFCHALTRYGQLLGLQPIDASTLNNGTEKSITENVLEIMDLDVDIPIDPIVRDPKLLTSTTEYGNNDFSYSEAAISMLEEIANLVPVEIDGNITESENSSGSDSNPSDDNYEPEVLEANKLWQNFRQHIIQQRSLDQMETPTPLGASRHLSLVCKRKPKGKKSRRGSSTGAAQKGKLDALATQVVSEISIPNEPISRTPRKAPLSERQLEKVSATPRAAAQTPRRLPPTMTYPKPVKNAGGFTQLHKTMIQRRIHQAQLVLNKTSPNLPV</sequence>
<dbReference type="CDD" id="cd04301">
    <property type="entry name" value="NAT_SF"/>
    <property type="match status" value="1"/>
</dbReference>
<dbReference type="InterPro" id="IPR037177">
    <property type="entry name" value="DLC_sf"/>
</dbReference>
<feature type="compositionally biased region" description="Low complexity" evidence="22">
    <location>
        <begin position="2881"/>
        <end position="2893"/>
    </location>
</feature>
<evidence type="ECO:0000256" key="7">
    <source>
        <dbReference type="ARBA" id="ARBA00015062"/>
    </source>
</evidence>
<dbReference type="InterPro" id="IPR000834">
    <property type="entry name" value="Peptidase_M14"/>
</dbReference>
<dbReference type="SUPFAM" id="SSF53187">
    <property type="entry name" value="Zn-dependent exopeptidases"/>
    <property type="match status" value="1"/>
</dbReference>
<feature type="compositionally biased region" description="Low complexity" evidence="22">
    <location>
        <begin position="2999"/>
        <end position="3014"/>
    </location>
</feature>
<dbReference type="CDD" id="cd04237">
    <property type="entry name" value="AAK_NAGS-ABP"/>
    <property type="match status" value="1"/>
</dbReference>
<keyword evidence="8" id="KW-0813">Transport</keyword>
<dbReference type="GO" id="GO:0005634">
    <property type="term" value="C:nucleus"/>
    <property type="evidence" value="ECO:0007669"/>
    <property type="project" value="UniProtKB-SubCell"/>
</dbReference>
<evidence type="ECO:0000259" key="25">
    <source>
        <dbReference type="PROSITE" id="PS52035"/>
    </source>
</evidence>
<dbReference type="OrthoDB" id="444540at2759"/>
<evidence type="ECO:0000256" key="21">
    <source>
        <dbReference type="PROSITE-ProRule" id="PRU01379"/>
    </source>
</evidence>
<feature type="active site" description="Proton donor/acceptor" evidence="21">
    <location>
        <position position="2748"/>
    </location>
</feature>
<keyword evidence="10" id="KW-0055">Arginine biosynthesis</keyword>
<feature type="domain" description="Peptidase M14" evidence="25">
    <location>
        <begin position="2506"/>
        <end position="2795"/>
    </location>
</feature>
<dbReference type="EMBL" id="JNBS01001868">
    <property type="protein sequence ID" value="OQR98128.1"/>
    <property type="molecule type" value="Genomic_DNA"/>
</dbReference>
<protein>
    <recommendedName>
        <fullName evidence="7">Dynein light chain 1, cytoplasmic</fullName>
        <ecNumber evidence="6">2.3.1.1</ecNumber>
    </recommendedName>
</protein>
<dbReference type="Gene3D" id="3.40.630.30">
    <property type="match status" value="1"/>
</dbReference>
<evidence type="ECO:0000256" key="8">
    <source>
        <dbReference type="ARBA" id="ARBA00022448"/>
    </source>
</evidence>
<evidence type="ECO:0000256" key="15">
    <source>
        <dbReference type="ARBA" id="ARBA00022816"/>
    </source>
</evidence>
<feature type="domain" description="EF-hand" evidence="23">
    <location>
        <begin position="974"/>
        <end position="1009"/>
    </location>
</feature>
<evidence type="ECO:0000256" key="2">
    <source>
        <dbReference type="ARBA" id="ARBA00004245"/>
    </source>
</evidence>
<evidence type="ECO:0000256" key="5">
    <source>
        <dbReference type="ARBA" id="ARBA00009145"/>
    </source>
</evidence>
<evidence type="ECO:0000256" key="13">
    <source>
        <dbReference type="ARBA" id="ARBA00022723"/>
    </source>
</evidence>
<feature type="domain" description="EF-hand" evidence="23">
    <location>
        <begin position="942"/>
        <end position="973"/>
    </location>
</feature>
<evidence type="ECO:0000256" key="3">
    <source>
        <dbReference type="ARBA" id="ARBA00004925"/>
    </source>
</evidence>
<evidence type="ECO:0000313" key="26">
    <source>
        <dbReference type="EMBL" id="OQR98128.1"/>
    </source>
</evidence>
<dbReference type="Gene3D" id="3.40.630.10">
    <property type="entry name" value="Zn peptidases"/>
    <property type="match status" value="1"/>
</dbReference>
<feature type="domain" description="N-acetyltransferase" evidence="24">
    <location>
        <begin position="1719"/>
        <end position="1867"/>
    </location>
</feature>
<evidence type="ECO:0000256" key="22">
    <source>
        <dbReference type="SAM" id="MobiDB-lite"/>
    </source>
</evidence>
<dbReference type="PROSITE" id="PS00018">
    <property type="entry name" value="EF_HAND_1"/>
    <property type="match status" value="9"/>
</dbReference>
<dbReference type="Pfam" id="PF00696">
    <property type="entry name" value="AA_kinase"/>
    <property type="match status" value="1"/>
</dbReference>
<keyword evidence="27" id="KW-1185">Reference proteome</keyword>
<keyword evidence="14" id="KW-0677">Repeat</keyword>
<dbReference type="SMART" id="SM01375">
    <property type="entry name" value="Dynein_light"/>
    <property type="match status" value="1"/>
</dbReference>
<feature type="compositionally biased region" description="Basic residues" evidence="22">
    <location>
        <begin position="2939"/>
        <end position="2950"/>
    </location>
</feature>
<dbReference type="PANTHER" id="PTHR34524">
    <property type="entry name" value="CALCYPHOSIN"/>
    <property type="match status" value="1"/>
</dbReference>
<dbReference type="InterPro" id="IPR010167">
    <property type="entry name" value="NH2A_AcTrfase"/>
</dbReference>
<dbReference type="Gene3D" id="2.60.40.3120">
    <property type="match status" value="1"/>
</dbReference>
<dbReference type="InterPro" id="IPR033719">
    <property type="entry name" value="NAGS_kin"/>
</dbReference>
<comment type="similarity">
    <text evidence="5">Belongs to the acetyltransferase family. ArgA subfamily.</text>
</comment>
<dbReference type="Pfam" id="PF01221">
    <property type="entry name" value="Dynein_light"/>
    <property type="match status" value="1"/>
</dbReference>
<dbReference type="FunFam" id="3.30.740.10:FF:000005">
    <property type="entry name" value="Dynein light chain"/>
    <property type="match status" value="1"/>
</dbReference>
<keyword evidence="11" id="KW-0028">Amino-acid biosynthesis</keyword>
<dbReference type="GO" id="GO:0051028">
    <property type="term" value="P:mRNA transport"/>
    <property type="evidence" value="ECO:0007669"/>
    <property type="project" value="UniProtKB-KW"/>
</dbReference>
<keyword evidence="13" id="KW-0479">Metal-binding</keyword>
<evidence type="ECO:0000256" key="16">
    <source>
        <dbReference type="ARBA" id="ARBA00022837"/>
    </source>
</evidence>
<dbReference type="PROSITE" id="PS51186">
    <property type="entry name" value="GNAT"/>
    <property type="match status" value="1"/>
</dbReference>
<dbReference type="GO" id="GO:0006508">
    <property type="term" value="P:proteolysis"/>
    <property type="evidence" value="ECO:0007669"/>
    <property type="project" value="InterPro"/>
</dbReference>
<evidence type="ECO:0000256" key="6">
    <source>
        <dbReference type="ARBA" id="ARBA00012697"/>
    </source>
</evidence>
<keyword evidence="17" id="KW-0653">Protein transport</keyword>
<dbReference type="NCBIfam" id="NF003641">
    <property type="entry name" value="PRK05279.1"/>
    <property type="match status" value="1"/>
</dbReference>
<evidence type="ECO:0000256" key="19">
    <source>
        <dbReference type="ARBA" id="ARBA00023242"/>
    </source>
</evidence>
<dbReference type="GO" id="GO:0030286">
    <property type="term" value="C:dynein complex"/>
    <property type="evidence" value="ECO:0007669"/>
    <property type="project" value="InterPro"/>
</dbReference>
<feature type="region of interest" description="Disordered" evidence="22">
    <location>
        <begin position="2922"/>
        <end position="2962"/>
    </location>
</feature>
<name>A0A1V9ZJG4_9STRA</name>
<dbReference type="GO" id="GO:0005874">
    <property type="term" value="C:microtubule"/>
    <property type="evidence" value="ECO:0007669"/>
    <property type="project" value="UniProtKB-KW"/>
</dbReference>
<dbReference type="SUPFAM" id="SSF54648">
    <property type="entry name" value="DLC"/>
    <property type="match status" value="1"/>
</dbReference>
<dbReference type="InterPro" id="IPR002048">
    <property type="entry name" value="EF_hand_dom"/>
</dbReference>
<dbReference type="SMART" id="SM00054">
    <property type="entry name" value="EFh"/>
    <property type="match status" value="12"/>
</dbReference>
<comment type="subcellular location">
    <subcellularLocation>
        <location evidence="2">Cytoplasm</location>
        <location evidence="2">Cytoskeleton</location>
    </subcellularLocation>
    <subcellularLocation>
        <location evidence="1">Nucleus</location>
    </subcellularLocation>
</comment>
<proteinExistence type="inferred from homology"/>
<dbReference type="CDD" id="cd00051">
    <property type="entry name" value="EFh"/>
    <property type="match status" value="5"/>
</dbReference>
<dbReference type="GO" id="GO:0006526">
    <property type="term" value="P:L-arginine biosynthetic process"/>
    <property type="evidence" value="ECO:0007669"/>
    <property type="project" value="UniProtKB-UniPathway"/>
</dbReference>
<evidence type="ECO:0000259" key="23">
    <source>
        <dbReference type="PROSITE" id="PS50222"/>
    </source>
</evidence>
<evidence type="ECO:0000256" key="18">
    <source>
        <dbReference type="ARBA" id="ARBA00023212"/>
    </source>
</evidence>